<dbReference type="OrthoDB" id="2067087at2"/>
<keyword evidence="1" id="KW-1133">Transmembrane helix</keyword>
<keyword evidence="1" id="KW-0472">Membrane</keyword>
<organism evidence="2 3">
    <name type="scientific">Pseudobutyrivibrio xylanivorans</name>
    <dbReference type="NCBI Taxonomy" id="185007"/>
    <lineage>
        <taxon>Bacteria</taxon>
        <taxon>Bacillati</taxon>
        <taxon>Bacillota</taxon>
        <taxon>Clostridia</taxon>
        <taxon>Lachnospirales</taxon>
        <taxon>Lachnospiraceae</taxon>
        <taxon>Pseudobutyrivibrio</taxon>
    </lineage>
</organism>
<evidence type="ECO:0000256" key="1">
    <source>
        <dbReference type="SAM" id="Phobius"/>
    </source>
</evidence>
<feature type="transmembrane region" description="Helical" evidence="1">
    <location>
        <begin position="45"/>
        <end position="63"/>
    </location>
</feature>
<dbReference type="AlphaFoldDB" id="A0A5P6VMN2"/>
<reference evidence="3" key="1">
    <citation type="submission" date="2019-08" db="EMBL/GenBank/DDBJ databases">
        <title>Complete Genome Sequence of the Polysaccharide-Degrading Rumen Bacterium Pseudobutyrivibrio xylanivorans MA3014.</title>
        <authorList>
            <person name="Palevich N."/>
            <person name="Maclean P.H."/>
            <person name="Kelly W.J."/>
            <person name="Leahy S.C."/>
            <person name="Rakonjac J."/>
            <person name="Attwood G.T."/>
        </authorList>
    </citation>
    <scope>NUCLEOTIDE SEQUENCE [LARGE SCALE GENOMIC DNA]</scope>
    <source>
        <strain evidence="3">MA3014</strain>
    </source>
</reference>
<protein>
    <recommendedName>
        <fullName evidence="4">Ryanodine receptor Ryr domain-containing protein</fullName>
    </recommendedName>
</protein>
<sequence length="622" mass="71375">MINILGAFTQFNSEEVIWLITMILGLAFAFYGVIYWLTKENKSDIHYVSAAFFEFVACWIMYIPEEIFNDSTGTNVMLRIIEGISTALLKSFNIYAGNGYEKVVFGLHPNFSSVYGIIRVLANIVLIIFVGGFIVKFLDGPWQRLRLSLNRRKYSYLLSECNDKTIALAKSISGKVDIKKNNIIFACSQSEVSGAGREKIASVGGIYLNSDIAVVLDKLGHAKGLEIFLFEENEENNLKKLEEISTFSKNNEDVVIKCYVELIDTPWGMYNEYAKKNKLPSKTIINFVRAEENFALNNLLKKSIFEAAIEDNGERKINVLIIGGMNIRNLEMIKAILSLAQMPGYILKLTVIDAGNGRDKLKQLMPEIYDFCDVEGDAFYRIQYHSDVDFETLEYEQCLENKDGLSFVFINAGADLLNVNLAKRLKAHRVQKGFADDNCIIQVNMAHKEISKSWNEDLVRKYELVGGIDETFNYEFITMSELEKASMAIHAIRQQNKDNPKSWEEYCNNEFNRHSVYARTLSLKYKVELIDIGIYPISDEAEFKYDILKDDYTWKMYEHMRWNMYMRTLGYQKSSDSFLDKKTREMATVHNSLVPFSELSKSEQDKDGIVLTEKIVEVLKSI</sequence>
<evidence type="ECO:0000313" key="2">
    <source>
        <dbReference type="EMBL" id="QFJ53827.1"/>
    </source>
</evidence>
<gene>
    <name evidence="2" type="ORF">FXF36_02565</name>
</gene>
<name>A0A5P6VMN2_PSEXY</name>
<accession>A0A5P6VMN2</accession>
<feature type="transmembrane region" description="Helical" evidence="1">
    <location>
        <begin position="16"/>
        <end position="38"/>
    </location>
</feature>
<keyword evidence="1" id="KW-0812">Transmembrane</keyword>
<proteinExistence type="predicted"/>
<dbReference type="RefSeq" id="WP_151622323.1">
    <property type="nucleotide sequence ID" value="NZ_CP043028.1"/>
</dbReference>
<dbReference type="KEGG" id="pxv:FXF36_02565"/>
<feature type="transmembrane region" description="Helical" evidence="1">
    <location>
        <begin position="117"/>
        <end position="138"/>
    </location>
</feature>
<dbReference type="EMBL" id="CP043028">
    <property type="protein sequence ID" value="QFJ53827.1"/>
    <property type="molecule type" value="Genomic_DNA"/>
</dbReference>
<evidence type="ECO:0008006" key="4">
    <source>
        <dbReference type="Google" id="ProtNLM"/>
    </source>
</evidence>
<dbReference type="Proteomes" id="UP000327030">
    <property type="component" value="Chromosome 1"/>
</dbReference>
<evidence type="ECO:0000313" key="3">
    <source>
        <dbReference type="Proteomes" id="UP000327030"/>
    </source>
</evidence>